<reference evidence="1" key="1">
    <citation type="journal article" date="2023" name="Science">
        <title>Genome structures resolve the early diversification of teleost fishes.</title>
        <authorList>
            <person name="Parey E."/>
            <person name="Louis A."/>
            <person name="Montfort J."/>
            <person name="Bouchez O."/>
            <person name="Roques C."/>
            <person name="Iampietro C."/>
            <person name="Lluch J."/>
            <person name="Castinel A."/>
            <person name="Donnadieu C."/>
            <person name="Desvignes T."/>
            <person name="Floi Bucao C."/>
            <person name="Jouanno E."/>
            <person name="Wen M."/>
            <person name="Mejri S."/>
            <person name="Dirks R."/>
            <person name="Jansen H."/>
            <person name="Henkel C."/>
            <person name="Chen W.J."/>
            <person name="Zahm M."/>
            <person name="Cabau C."/>
            <person name="Klopp C."/>
            <person name="Thompson A.W."/>
            <person name="Robinson-Rechavi M."/>
            <person name="Braasch I."/>
            <person name="Lecointre G."/>
            <person name="Bobe J."/>
            <person name="Postlethwait J.H."/>
            <person name="Berthelot C."/>
            <person name="Roest Crollius H."/>
            <person name="Guiguen Y."/>
        </authorList>
    </citation>
    <scope>NUCLEOTIDE SEQUENCE</scope>
    <source>
        <strain evidence="1">WJC10195</strain>
    </source>
</reference>
<keyword evidence="2" id="KW-1185">Reference proteome</keyword>
<sequence>MGPEDSASSDVPKQSHDAFRIPRDSAKIAIFAKRLMGTWIPLITMQATPPSLPPTPWDSASYSSSCSFTTTPPPPFPKCDRASGESASTVAGPRHGVFQRAAPCSLW</sequence>
<comment type="caution">
    <text evidence="1">The sequence shown here is derived from an EMBL/GenBank/DDBJ whole genome shotgun (WGS) entry which is preliminary data.</text>
</comment>
<evidence type="ECO:0000313" key="1">
    <source>
        <dbReference type="EMBL" id="KAJ8354004.1"/>
    </source>
</evidence>
<proteinExistence type="predicted"/>
<dbReference type="Proteomes" id="UP001152622">
    <property type="component" value="Chromosome 7"/>
</dbReference>
<accession>A0A9Q1IV08</accession>
<protein>
    <submittedName>
        <fullName evidence="1">Uncharacterized protein</fullName>
    </submittedName>
</protein>
<gene>
    <name evidence="1" type="ORF">SKAU_G00215710</name>
</gene>
<name>A0A9Q1IV08_SYNKA</name>
<evidence type="ECO:0000313" key="2">
    <source>
        <dbReference type="Proteomes" id="UP001152622"/>
    </source>
</evidence>
<dbReference type="AlphaFoldDB" id="A0A9Q1IV08"/>
<dbReference type="EMBL" id="JAINUF010000007">
    <property type="protein sequence ID" value="KAJ8354004.1"/>
    <property type="molecule type" value="Genomic_DNA"/>
</dbReference>
<organism evidence="1 2">
    <name type="scientific">Synaphobranchus kaupii</name>
    <name type="common">Kaup's arrowtooth eel</name>
    <dbReference type="NCBI Taxonomy" id="118154"/>
    <lineage>
        <taxon>Eukaryota</taxon>
        <taxon>Metazoa</taxon>
        <taxon>Chordata</taxon>
        <taxon>Craniata</taxon>
        <taxon>Vertebrata</taxon>
        <taxon>Euteleostomi</taxon>
        <taxon>Actinopterygii</taxon>
        <taxon>Neopterygii</taxon>
        <taxon>Teleostei</taxon>
        <taxon>Anguilliformes</taxon>
        <taxon>Synaphobranchidae</taxon>
        <taxon>Synaphobranchus</taxon>
    </lineage>
</organism>